<evidence type="ECO:0000256" key="3">
    <source>
        <dbReference type="ARBA" id="ARBA00022989"/>
    </source>
</evidence>
<dbReference type="EMBL" id="JAQIZZ010000008">
    <property type="protein sequence ID" value="KAJ5524747.1"/>
    <property type="molecule type" value="Genomic_DNA"/>
</dbReference>
<comment type="subcellular location">
    <subcellularLocation>
        <location evidence="1">Membrane</location>
        <topology evidence="1">Multi-pass membrane protein</topology>
    </subcellularLocation>
</comment>
<feature type="transmembrane region" description="Helical" evidence="5">
    <location>
        <begin position="12"/>
        <end position="32"/>
    </location>
</feature>
<evidence type="ECO:0000256" key="2">
    <source>
        <dbReference type="ARBA" id="ARBA00022692"/>
    </source>
</evidence>
<dbReference type="Pfam" id="PF01284">
    <property type="entry name" value="MARVEL"/>
    <property type="match status" value="1"/>
</dbReference>
<accession>A0AAD6CMF7</accession>
<evidence type="ECO:0000313" key="7">
    <source>
        <dbReference type="EMBL" id="KAJ5524747.1"/>
    </source>
</evidence>
<protein>
    <recommendedName>
        <fullName evidence="6">MARVEL domain-containing protein</fullName>
    </recommendedName>
</protein>
<keyword evidence="3 5" id="KW-1133">Transmembrane helix</keyword>
<name>A0AAD6CMF7_9EURO</name>
<dbReference type="PANTHER" id="PTHR39608:SF1">
    <property type="entry name" value="INTEGRAL MEMBRANE PROTEIN (AFU_ORTHOLOGUE AFUA_5G08640)"/>
    <property type="match status" value="1"/>
</dbReference>
<proteinExistence type="predicted"/>
<dbReference type="InterPro" id="IPR008253">
    <property type="entry name" value="Marvel"/>
</dbReference>
<evidence type="ECO:0000256" key="5">
    <source>
        <dbReference type="SAM" id="Phobius"/>
    </source>
</evidence>
<dbReference type="Proteomes" id="UP001220324">
    <property type="component" value="Unassembled WGS sequence"/>
</dbReference>
<keyword evidence="2 5" id="KW-0812">Transmembrane</keyword>
<feature type="transmembrane region" description="Helical" evidence="5">
    <location>
        <begin position="77"/>
        <end position="98"/>
    </location>
</feature>
<reference evidence="7 8" key="1">
    <citation type="journal article" date="2023" name="IMA Fungus">
        <title>Comparative genomic study of the Penicillium genus elucidates a diverse pangenome and 15 lateral gene transfer events.</title>
        <authorList>
            <person name="Petersen C."/>
            <person name="Sorensen T."/>
            <person name="Nielsen M.R."/>
            <person name="Sondergaard T.E."/>
            <person name="Sorensen J.L."/>
            <person name="Fitzpatrick D.A."/>
            <person name="Frisvad J.C."/>
            <person name="Nielsen K.L."/>
        </authorList>
    </citation>
    <scope>NUCLEOTIDE SEQUENCE [LARGE SCALE GENOMIC DNA]</scope>
    <source>
        <strain evidence="7 8">IBT 35679</strain>
    </source>
</reference>
<dbReference type="AlphaFoldDB" id="A0AAD6CMF7"/>
<dbReference type="PANTHER" id="PTHR39608">
    <property type="entry name" value="INTEGRAL MEMBRANE PROTEIN (AFU_ORTHOLOGUE AFUA_5G08640)"/>
    <property type="match status" value="1"/>
</dbReference>
<comment type="caution">
    <text evidence="7">The sequence shown here is derived from an EMBL/GenBank/DDBJ whole genome shotgun (WGS) entry which is preliminary data.</text>
</comment>
<dbReference type="GO" id="GO:0016020">
    <property type="term" value="C:membrane"/>
    <property type="evidence" value="ECO:0007669"/>
    <property type="project" value="UniProtKB-SubCell"/>
</dbReference>
<keyword evidence="4 5" id="KW-0472">Membrane</keyword>
<feature type="transmembrane region" description="Helical" evidence="5">
    <location>
        <begin position="44"/>
        <end position="65"/>
    </location>
</feature>
<evidence type="ECO:0000313" key="8">
    <source>
        <dbReference type="Proteomes" id="UP001220324"/>
    </source>
</evidence>
<keyword evidence="8" id="KW-1185">Reference proteome</keyword>
<evidence type="ECO:0000256" key="1">
    <source>
        <dbReference type="ARBA" id="ARBA00004141"/>
    </source>
</evidence>
<evidence type="ECO:0000259" key="6">
    <source>
        <dbReference type="Pfam" id="PF01284"/>
    </source>
</evidence>
<gene>
    <name evidence="7" type="ORF">N7494_011397</name>
</gene>
<feature type="domain" description="MARVEL" evidence="6">
    <location>
        <begin position="8"/>
        <end position="135"/>
    </location>
</feature>
<evidence type="ECO:0000256" key="4">
    <source>
        <dbReference type="ARBA" id="ARBA00023136"/>
    </source>
</evidence>
<feature type="transmembrane region" description="Helical" evidence="5">
    <location>
        <begin position="118"/>
        <end position="142"/>
    </location>
</feature>
<organism evidence="7 8">
    <name type="scientific">Penicillium frequentans</name>
    <dbReference type="NCBI Taxonomy" id="3151616"/>
    <lineage>
        <taxon>Eukaryota</taxon>
        <taxon>Fungi</taxon>
        <taxon>Dikarya</taxon>
        <taxon>Ascomycota</taxon>
        <taxon>Pezizomycotina</taxon>
        <taxon>Eurotiomycetes</taxon>
        <taxon>Eurotiomycetidae</taxon>
        <taxon>Eurotiales</taxon>
        <taxon>Aspergillaceae</taxon>
        <taxon>Penicillium</taxon>
    </lineage>
</organism>
<sequence length="170" mass="19017">MPVISRLLSIPLRIAEIAFAAVVVGIIGHYLASFDSIDPWPQARWIYTEVIGGLSILLGLIWLIPFSSGFFSWPLDVLISFAWFAAFGILVDAIHHLPCGSIWSWEFRGDSVCARWKAAEAFSFLSAILWLVSALVGIWFTFRKRDTTAEATTTRRRWGRSRKVDAAATA</sequence>